<dbReference type="SUPFAM" id="SSF54913">
    <property type="entry name" value="GlnB-like"/>
    <property type="match status" value="1"/>
</dbReference>
<dbReference type="InterPro" id="IPR004323">
    <property type="entry name" value="Ion_tolerance_CutA"/>
</dbReference>
<name>A0A7W7Y328_9BACT</name>
<reference evidence="2 3" key="1">
    <citation type="submission" date="2020-08" db="EMBL/GenBank/DDBJ databases">
        <title>Genomic Encyclopedia of Type Strains, Phase IV (KMG-IV): sequencing the most valuable type-strain genomes for metagenomic binning, comparative biology and taxonomic classification.</title>
        <authorList>
            <person name="Goeker M."/>
        </authorList>
    </citation>
    <scope>NUCLEOTIDE SEQUENCE [LARGE SCALE GENOMIC DNA]</scope>
    <source>
        <strain evidence="2 3">DSM 22071</strain>
    </source>
</reference>
<dbReference type="EMBL" id="JACHID010000002">
    <property type="protein sequence ID" value="MBB5021124.1"/>
    <property type="molecule type" value="Genomic_DNA"/>
</dbReference>
<dbReference type="AlphaFoldDB" id="A0A7W7Y328"/>
<dbReference type="InterPro" id="IPR015867">
    <property type="entry name" value="N-reg_PII/ATP_PRibTrfase_C"/>
</dbReference>
<dbReference type="GO" id="GO:0010038">
    <property type="term" value="P:response to metal ion"/>
    <property type="evidence" value="ECO:0007669"/>
    <property type="project" value="InterPro"/>
</dbReference>
<comment type="caution">
    <text evidence="2">The sequence shown here is derived from an EMBL/GenBank/DDBJ whole genome shotgun (WGS) entry which is preliminary data.</text>
</comment>
<evidence type="ECO:0000313" key="2">
    <source>
        <dbReference type="EMBL" id="MBB5021124.1"/>
    </source>
</evidence>
<organism evidence="2 3">
    <name type="scientific">Desulfurispira natronophila</name>
    <dbReference type="NCBI Taxonomy" id="682562"/>
    <lineage>
        <taxon>Bacteria</taxon>
        <taxon>Pseudomonadati</taxon>
        <taxon>Chrysiogenota</taxon>
        <taxon>Chrysiogenia</taxon>
        <taxon>Chrysiogenales</taxon>
        <taxon>Chrysiogenaceae</taxon>
        <taxon>Desulfurispira</taxon>
    </lineage>
</organism>
<dbReference type="PANTHER" id="PTHR23419">
    <property type="entry name" value="DIVALENT CATION TOLERANCE CUTA-RELATED"/>
    <property type="match status" value="1"/>
</dbReference>
<evidence type="ECO:0000313" key="3">
    <source>
        <dbReference type="Proteomes" id="UP000528322"/>
    </source>
</evidence>
<accession>A0A7W7Y328</accession>
<sequence length="104" mass="11796">MSAIVVYITAGSREEARAIGKVLVEERLAACVNILGEIESMYWWEGEAQRDQEISLIAKTRSDLFAQLNQRVAEVHSYDCPCIVSLPISDVNPPFLQWIEEQTR</sequence>
<protein>
    <submittedName>
        <fullName evidence="2">Periplasmic divalent cation tolerance protein</fullName>
    </submittedName>
</protein>
<gene>
    <name evidence="2" type="ORF">HNR37_000430</name>
</gene>
<dbReference type="RefSeq" id="WP_183729223.1">
    <property type="nucleotide sequence ID" value="NZ_JACHID010000002.1"/>
</dbReference>
<dbReference type="GO" id="GO:0005507">
    <property type="term" value="F:copper ion binding"/>
    <property type="evidence" value="ECO:0007669"/>
    <property type="project" value="TreeGrafter"/>
</dbReference>
<dbReference type="PANTHER" id="PTHR23419:SF8">
    <property type="entry name" value="FI09726P"/>
    <property type="match status" value="1"/>
</dbReference>
<dbReference type="InterPro" id="IPR011322">
    <property type="entry name" value="N-reg_PII-like_a/b"/>
</dbReference>
<dbReference type="Gene3D" id="3.30.70.120">
    <property type="match status" value="1"/>
</dbReference>
<dbReference type="Proteomes" id="UP000528322">
    <property type="component" value="Unassembled WGS sequence"/>
</dbReference>
<dbReference type="Pfam" id="PF03091">
    <property type="entry name" value="CutA1"/>
    <property type="match status" value="1"/>
</dbReference>
<comment type="similarity">
    <text evidence="1">Belongs to the CutA family.</text>
</comment>
<keyword evidence="3" id="KW-1185">Reference proteome</keyword>
<evidence type="ECO:0000256" key="1">
    <source>
        <dbReference type="ARBA" id="ARBA00010169"/>
    </source>
</evidence>
<proteinExistence type="inferred from homology"/>